<reference evidence="2 3" key="1">
    <citation type="submission" date="2020-10" db="EMBL/GenBank/DDBJ databases">
        <authorList>
            <person name="Sedaghatjoo S."/>
        </authorList>
    </citation>
    <scope>NUCLEOTIDE SEQUENCE [LARGE SCALE GENOMIC DNA]</scope>
    <source>
        <strain evidence="2 3">LLFL</strain>
    </source>
</reference>
<feature type="non-terminal residue" evidence="2">
    <location>
        <position position="123"/>
    </location>
</feature>
<dbReference type="AlphaFoldDB" id="A0A9N8M7M0"/>
<proteinExistence type="predicted"/>
<sequence length="123" mass="13906">AAAAAAAKQARIHKALLYTLPSLRRRANAAHKARLEAAASLRLKREERIRANGLEGVRVGRNRVGEVRSGMEPEGNLFRDRFQSFQARALAEPGTNRMPVYKQGKTGARHRKEYEIPSYRHFK</sequence>
<comment type="caution">
    <text evidence="2">The sequence shown here is derived from an EMBL/GenBank/DDBJ whole genome shotgun (WGS) entry which is preliminary data.</text>
</comment>
<dbReference type="EMBL" id="CAJHJF010007704">
    <property type="protein sequence ID" value="CAD6964415.1"/>
    <property type="molecule type" value="Genomic_DNA"/>
</dbReference>
<keyword evidence="3" id="KW-1185">Reference proteome</keyword>
<accession>A0A9N8M7M0</accession>
<dbReference type="Proteomes" id="UP000836404">
    <property type="component" value="Unassembled WGS sequence"/>
</dbReference>
<evidence type="ECO:0008006" key="4">
    <source>
        <dbReference type="Google" id="ProtNLM"/>
    </source>
</evidence>
<organism evidence="2 3">
    <name type="scientific">Tilletia laevis</name>
    <dbReference type="NCBI Taxonomy" id="157183"/>
    <lineage>
        <taxon>Eukaryota</taxon>
        <taxon>Fungi</taxon>
        <taxon>Dikarya</taxon>
        <taxon>Basidiomycota</taxon>
        <taxon>Ustilaginomycotina</taxon>
        <taxon>Exobasidiomycetes</taxon>
        <taxon>Tilletiales</taxon>
        <taxon>Tilletiaceae</taxon>
        <taxon>Tilletia</taxon>
    </lineage>
</organism>
<feature type="region of interest" description="Disordered" evidence="1">
    <location>
        <begin position="93"/>
        <end position="123"/>
    </location>
</feature>
<evidence type="ECO:0000256" key="1">
    <source>
        <dbReference type="SAM" id="MobiDB-lite"/>
    </source>
</evidence>
<protein>
    <recommendedName>
        <fullName evidence="4">Ribosome biogenesis protein NOP53</fullName>
    </recommendedName>
</protein>
<name>A0A9N8M7M0_9BASI</name>
<evidence type="ECO:0000313" key="2">
    <source>
        <dbReference type="EMBL" id="CAD6964415.1"/>
    </source>
</evidence>
<evidence type="ECO:0000313" key="3">
    <source>
        <dbReference type="Proteomes" id="UP000836404"/>
    </source>
</evidence>
<gene>
    <name evidence="2" type="ORF">JKILLFL_G2768</name>
</gene>